<accession>A0ABT9N9D6</accession>
<dbReference type="RefSeq" id="WP_278057713.1">
    <property type="nucleotide sequence ID" value="NZ_CP121247.1"/>
</dbReference>
<dbReference type="SMART" id="SM00893">
    <property type="entry name" value="ETF"/>
    <property type="match status" value="1"/>
</dbReference>
<evidence type="ECO:0000313" key="6">
    <source>
        <dbReference type="EMBL" id="MDP9800319.1"/>
    </source>
</evidence>
<dbReference type="PANTHER" id="PTHR21294">
    <property type="entry name" value="ELECTRON TRANSFER FLAVOPROTEIN BETA-SUBUNIT"/>
    <property type="match status" value="1"/>
</dbReference>
<evidence type="ECO:0000256" key="3">
    <source>
        <dbReference type="ARBA" id="ARBA00025649"/>
    </source>
</evidence>
<comment type="caution">
    <text evidence="6">The sequence shown here is derived from an EMBL/GenBank/DDBJ whole genome shotgun (WGS) entry which is preliminary data.</text>
</comment>
<keyword evidence="7" id="KW-1185">Reference proteome</keyword>
<comment type="subunit">
    <text evidence="2">Heterodimer of an alpha and a beta subunit.</text>
</comment>
<dbReference type="PANTHER" id="PTHR21294:SF17">
    <property type="entry name" value="PROTEIN FIXA"/>
    <property type="match status" value="1"/>
</dbReference>
<organism evidence="6 7">
    <name type="scientific">Arcanobacterium wilhelmae</name>
    <dbReference type="NCBI Taxonomy" id="1803177"/>
    <lineage>
        <taxon>Bacteria</taxon>
        <taxon>Bacillati</taxon>
        <taxon>Actinomycetota</taxon>
        <taxon>Actinomycetes</taxon>
        <taxon>Actinomycetales</taxon>
        <taxon>Actinomycetaceae</taxon>
        <taxon>Arcanobacterium</taxon>
    </lineage>
</organism>
<name>A0ABT9N9D6_9ACTO</name>
<comment type="cofactor">
    <cofactor evidence="1">
        <name>FAD</name>
        <dbReference type="ChEBI" id="CHEBI:57692"/>
    </cofactor>
</comment>
<dbReference type="Proteomes" id="UP001235966">
    <property type="component" value="Unassembled WGS sequence"/>
</dbReference>
<dbReference type="Pfam" id="PF01012">
    <property type="entry name" value="ETF"/>
    <property type="match status" value="1"/>
</dbReference>
<dbReference type="InterPro" id="IPR014729">
    <property type="entry name" value="Rossmann-like_a/b/a_fold"/>
</dbReference>
<dbReference type="EMBL" id="JAUSQW010000001">
    <property type="protein sequence ID" value="MDP9800319.1"/>
    <property type="molecule type" value="Genomic_DNA"/>
</dbReference>
<evidence type="ECO:0000313" key="7">
    <source>
        <dbReference type="Proteomes" id="UP001235966"/>
    </source>
</evidence>
<dbReference type="InterPro" id="IPR014730">
    <property type="entry name" value="ETF_a/b_N"/>
</dbReference>
<protein>
    <recommendedName>
        <fullName evidence="4">Electron transfer flavoprotein small subunit</fullName>
    </recommendedName>
</protein>
<dbReference type="Gene3D" id="3.40.50.620">
    <property type="entry name" value="HUPs"/>
    <property type="match status" value="1"/>
</dbReference>
<reference evidence="6 7" key="1">
    <citation type="submission" date="2023-07" db="EMBL/GenBank/DDBJ databases">
        <title>Sequencing the genomes of 1000 actinobacteria strains.</title>
        <authorList>
            <person name="Klenk H.-P."/>
        </authorList>
    </citation>
    <scope>NUCLEOTIDE SEQUENCE [LARGE SCALE GENOMIC DNA]</scope>
    <source>
        <strain evidence="6 7">DSM 102162</strain>
    </source>
</reference>
<evidence type="ECO:0000256" key="4">
    <source>
        <dbReference type="ARBA" id="ARBA00042002"/>
    </source>
</evidence>
<dbReference type="InterPro" id="IPR012255">
    <property type="entry name" value="ETF_b"/>
</dbReference>
<sequence length="247" mass="25041">MSVVVAYKFASNPQDASVDAGGVIDFSRAKPSVSEYDPVAMAVGRTLAGSLGTEVVGVTVGTSAAGAKSARSNALAKGLDRAVIVADDTTATWNSTQVARAIASLAVANEAQVILTGDASVDESAKMVSALVAGVLGWPAFQDVTAVAPSDGGFTLTQNVEGGSRTIEVDGPVVVAIDPDAAEPAAPSMKEILAAAKKPAEVLENIEVEDVPFEVLGTAKPTPTPRKHLRFDSASELAAALRADGIL</sequence>
<evidence type="ECO:0000259" key="5">
    <source>
        <dbReference type="SMART" id="SM00893"/>
    </source>
</evidence>
<gene>
    <name evidence="6" type="ORF">J2S49_000395</name>
</gene>
<feature type="domain" description="Electron transfer flavoprotein alpha/beta-subunit N-terminal" evidence="5">
    <location>
        <begin position="21"/>
        <end position="212"/>
    </location>
</feature>
<evidence type="ECO:0000256" key="2">
    <source>
        <dbReference type="ARBA" id="ARBA00011355"/>
    </source>
</evidence>
<evidence type="ECO:0000256" key="1">
    <source>
        <dbReference type="ARBA" id="ARBA00001974"/>
    </source>
</evidence>
<comment type="function">
    <text evidence="3">The electron transfer flavoprotein serves as a specific electron acceptor for other dehydrogenases. It transfers the electrons to the main respiratory chain via ETF-ubiquinone oxidoreductase (ETF dehydrogenase).</text>
</comment>
<proteinExistence type="predicted"/>
<dbReference type="SUPFAM" id="SSF52402">
    <property type="entry name" value="Adenine nucleotide alpha hydrolases-like"/>
    <property type="match status" value="1"/>
</dbReference>